<dbReference type="Proteomes" id="UP000186168">
    <property type="component" value="Unassembled WGS sequence"/>
</dbReference>
<dbReference type="RefSeq" id="WP_065962629.1">
    <property type="nucleotide sequence ID" value="NZ_ASQP01000179.1"/>
</dbReference>
<dbReference type="InterPro" id="IPR036019">
    <property type="entry name" value="MscL_channel"/>
</dbReference>
<feature type="transmembrane region" description="Helical" evidence="5">
    <location>
        <begin position="12"/>
        <end position="34"/>
    </location>
</feature>
<evidence type="ECO:0000256" key="1">
    <source>
        <dbReference type="ARBA" id="ARBA00004141"/>
    </source>
</evidence>
<dbReference type="Pfam" id="PF01741">
    <property type="entry name" value="MscL"/>
    <property type="match status" value="1"/>
</dbReference>
<evidence type="ECO:0000256" key="2">
    <source>
        <dbReference type="ARBA" id="ARBA00022692"/>
    </source>
</evidence>
<dbReference type="EMBL" id="ASQP01000179">
    <property type="protein sequence ID" value="OMI39143.1"/>
    <property type="molecule type" value="Genomic_DNA"/>
</dbReference>
<name>A0A1R1SLM0_9ACTN</name>
<dbReference type="PANTHER" id="PTHR30266:SF2">
    <property type="entry name" value="LARGE-CONDUCTANCE MECHANOSENSITIVE CHANNEL"/>
    <property type="match status" value="1"/>
</dbReference>
<accession>A0A1R1SLM0</accession>
<dbReference type="AlphaFoldDB" id="A0A1R1SLM0"/>
<reference evidence="6 7" key="1">
    <citation type="submission" date="2013-05" db="EMBL/GenBank/DDBJ databases">
        <title>Genome sequence of Streptomyces sparsogenes DSM 40356.</title>
        <authorList>
            <person name="Coyne S."/>
            <person name="Seebeck F.P."/>
        </authorList>
    </citation>
    <scope>NUCLEOTIDE SEQUENCE [LARGE SCALE GENOMIC DNA]</scope>
    <source>
        <strain evidence="6 7">DSM 40356</strain>
    </source>
</reference>
<comment type="subcellular location">
    <subcellularLocation>
        <location evidence="1">Membrane</location>
        <topology evidence="1">Multi-pass membrane protein</topology>
    </subcellularLocation>
</comment>
<dbReference type="SUPFAM" id="SSF81330">
    <property type="entry name" value="Gated mechanosensitive channel"/>
    <property type="match status" value="1"/>
</dbReference>
<dbReference type="GO" id="GO:0016020">
    <property type="term" value="C:membrane"/>
    <property type="evidence" value="ECO:0007669"/>
    <property type="project" value="UniProtKB-SubCell"/>
</dbReference>
<comment type="caution">
    <text evidence="6">The sequence shown here is derived from an EMBL/GenBank/DDBJ whole genome shotgun (WGS) entry which is preliminary data.</text>
</comment>
<proteinExistence type="predicted"/>
<keyword evidence="4 5" id="KW-0472">Membrane</keyword>
<evidence type="ECO:0000256" key="5">
    <source>
        <dbReference type="SAM" id="Phobius"/>
    </source>
</evidence>
<keyword evidence="2 5" id="KW-0812">Transmembrane</keyword>
<evidence type="ECO:0000313" key="6">
    <source>
        <dbReference type="EMBL" id="OMI39143.1"/>
    </source>
</evidence>
<dbReference type="GO" id="GO:0008381">
    <property type="term" value="F:mechanosensitive monoatomic ion channel activity"/>
    <property type="evidence" value="ECO:0007669"/>
    <property type="project" value="TreeGrafter"/>
</dbReference>
<keyword evidence="7" id="KW-1185">Reference proteome</keyword>
<protein>
    <submittedName>
        <fullName evidence="6">Large-conductance mechanosensitive channel</fullName>
    </submittedName>
</protein>
<organism evidence="6 7">
    <name type="scientific">Streptomyces sparsogenes DSM 40356</name>
    <dbReference type="NCBI Taxonomy" id="1331668"/>
    <lineage>
        <taxon>Bacteria</taxon>
        <taxon>Bacillati</taxon>
        <taxon>Actinomycetota</taxon>
        <taxon>Actinomycetes</taxon>
        <taxon>Kitasatosporales</taxon>
        <taxon>Streptomycetaceae</taxon>
        <taxon>Streptomyces</taxon>
    </lineage>
</organism>
<dbReference type="PANTHER" id="PTHR30266">
    <property type="entry name" value="MECHANOSENSITIVE CHANNEL MSCL"/>
    <property type="match status" value="1"/>
</dbReference>
<dbReference type="STRING" id="67365.GCA_001704635_06554"/>
<gene>
    <name evidence="6" type="ORF">SPAR_12317</name>
</gene>
<evidence type="ECO:0000256" key="4">
    <source>
        <dbReference type="ARBA" id="ARBA00023136"/>
    </source>
</evidence>
<feature type="transmembrane region" description="Helical" evidence="5">
    <location>
        <begin position="70"/>
        <end position="95"/>
    </location>
</feature>
<keyword evidence="3 5" id="KW-1133">Transmembrane helix</keyword>
<dbReference type="InterPro" id="IPR037673">
    <property type="entry name" value="MSC/AndL"/>
</dbReference>
<sequence>MLKGFKNFLMRGDVIVAAVGLIIALAFSTLIVAFTDNVINPIIARAQGGSSAGLGWQLGQSGNKATYLNIGAFISALIYFVIFMAVVYFLIVLPYKAIQSRRGMTVFGEPTPVKTCPACLAADLPEAASKCRYCGTAQPTAPATGPGSGPSGP</sequence>
<evidence type="ECO:0000256" key="3">
    <source>
        <dbReference type="ARBA" id="ARBA00022989"/>
    </source>
</evidence>
<dbReference type="GeneID" id="96744091"/>
<dbReference type="Gene3D" id="1.10.1200.120">
    <property type="entry name" value="Large-conductance mechanosensitive channel, MscL, domain 1"/>
    <property type="match status" value="1"/>
</dbReference>
<evidence type="ECO:0000313" key="7">
    <source>
        <dbReference type="Proteomes" id="UP000186168"/>
    </source>
</evidence>